<name>X1BWI1_9ZZZZ</name>
<dbReference type="SUPFAM" id="SSF51126">
    <property type="entry name" value="Pectin lyase-like"/>
    <property type="match status" value="1"/>
</dbReference>
<sequence>GLNSPFDANDDGIGDFPYQIEGNLGSVDNFPIWDDGPGGDTTPPFINVLYYDLNATNDSGSIYIEAEIYDNILLGLVISLEFYYPNGTLITSEQMISQGNEIYTYDWGVVGYPTLEDYYFIINVTDISGNSASVMNYFSIIEPDYIVLSPFVIDDDGNGNFTWAEASNQIWCTGSGTFDDPYIIEKIVIYGDWSTNGLEIRNSNKYFEIKNCTIKDSGNSYNMGCIVLTNVMNGAIINNYLLNGFSGINLVASLNITIKGNIASGNGNGIKLENSDANTISNNIVK</sequence>
<protein>
    <recommendedName>
        <fullName evidence="1">Periplasmic copper-binding protein NosD beta helix domain-containing protein</fullName>
    </recommendedName>
</protein>
<dbReference type="InterPro" id="IPR012334">
    <property type="entry name" value="Pectin_lyas_fold"/>
</dbReference>
<evidence type="ECO:0000259" key="1">
    <source>
        <dbReference type="Pfam" id="PF05048"/>
    </source>
</evidence>
<dbReference type="NCBIfam" id="TIGR03804">
    <property type="entry name" value="para_beta_helix"/>
    <property type="match status" value="1"/>
</dbReference>
<dbReference type="InterPro" id="IPR006626">
    <property type="entry name" value="PbH1"/>
</dbReference>
<accession>X1BWI1</accession>
<dbReference type="AlphaFoldDB" id="X1BWI1"/>
<dbReference type="EMBL" id="BART01022681">
    <property type="protein sequence ID" value="GAG99405.1"/>
    <property type="molecule type" value="Genomic_DNA"/>
</dbReference>
<dbReference type="InterPro" id="IPR007742">
    <property type="entry name" value="NosD_dom"/>
</dbReference>
<feature type="domain" description="Periplasmic copper-binding protein NosD beta helix" evidence="1">
    <location>
        <begin position="194"/>
        <end position="285"/>
    </location>
</feature>
<feature type="non-terminal residue" evidence="2">
    <location>
        <position position="1"/>
    </location>
</feature>
<dbReference type="Gene3D" id="2.160.20.10">
    <property type="entry name" value="Single-stranded right-handed beta-helix, Pectin lyase-like"/>
    <property type="match status" value="1"/>
</dbReference>
<comment type="caution">
    <text evidence="2">The sequence shown here is derived from an EMBL/GenBank/DDBJ whole genome shotgun (WGS) entry which is preliminary data.</text>
</comment>
<evidence type="ECO:0000313" key="2">
    <source>
        <dbReference type="EMBL" id="GAG99405.1"/>
    </source>
</evidence>
<dbReference type="InterPro" id="IPR011050">
    <property type="entry name" value="Pectin_lyase_fold/virulence"/>
</dbReference>
<organism evidence="2">
    <name type="scientific">marine sediment metagenome</name>
    <dbReference type="NCBI Taxonomy" id="412755"/>
    <lineage>
        <taxon>unclassified sequences</taxon>
        <taxon>metagenomes</taxon>
        <taxon>ecological metagenomes</taxon>
    </lineage>
</organism>
<proteinExistence type="predicted"/>
<dbReference type="InterPro" id="IPR022441">
    <property type="entry name" value="Para_beta_helix_rpt-2"/>
</dbReference>
<dbReference type="SMART" id="SM00710">
    <property type="entry name" value="PbH1"/>
    <property type="match status" value="3"/>
</dbReference>
<reference evidence="2" key="1">
    <citation type="journal article" date="2014" name="Front. Microbiol.">
        <title>High frequency of phylogenetically diverse reductive dehalogenase-homologous genes in deep subseafloor sedimentary metagenomes.</title>
        <authorList>
            <person name="Kawai M."/>
            <person name="Futagami T."/>
            <person name="Toyoda A."/>
            <person name="Takaki Y."/>
            <person name="Nishi S."/>
            <person name="Hori S."/>
            <person name="Arai W."/>
            <person name="Tsubouchi T."/>
            <person name="Morono Y."/>
            <person name="Uchiyama I."/>
            <person name="Ito T."/>
            <person name="Fujiyama A."/>
            <person name="Inagaki F."/>
            <person name="Takami H."/>
        </authorList>
    </citation>
    <scope>NUCLEOTIDE SEQUENCE</scope>
    <source>
        <strain evidence="2">Expedition CK06-06</strain>
    </source>
</reference>
<dbReference type="Pfam" id="PF05048">
    <property type="entry name" value="NosD"/>
    <property type="match status" value="1"/>
</dbReference>
<gene>
    <name evidence="2" type="ORF">S01H4_41464</name>
</gene>